<feature type="signal peptide" evidence="1">
    <location>
        <begin position="1"/>
        <end position="16"/>
    </location>
</feature>
<name>A0AAD7HG47_9AGAR</name>
<keyword evidence="3" id="KW-1185">Reference proteome</keyword>
<evidence type="ECO:0000313" key="2">
    <source>
        <dbReference type="EMBL" id="KAJ7720019.1"/>
    </source>
</evidence>
<comment type="caution">
    <text evidence="2">The sequence shown here is derived from an EMBL/GenBank/DDBJ whole genome shotgun (WGS) entry which is preliminary data.</text>
</comment>
<sequence length="184" mass="19392">MHFFALALSLASLVCASKLVARQVEALANTNAQILAVVDSLDVTVHHFGPTMLTLQAQHKFSDITVGEQMLALGAAFIKADVGLAKIPASNGSTTVSPTNDDISIAYSDIMQLVSTTLSGVFRTGAVPHFADMVTVLDPVIASTSLQLNVTSPGSLILVHRMMLDASQFFVAEGFNKTLTALGF</sequence>
<organism evidence="2 3">
    <name type="scientific">Mycena metata</name>
    <dbReference type="NCBI Taxonomy" id="1033252"/>
    <lineage>
        <taxon>Eukaryota</taxon>
        <taxon>Fungi</taxon>
        <taxon>Dikarya</taxon>
        <taxon>Basidiomycota</taxon>
        <taxon>Agaricomycotina</taxon>
        <taxon>Agaricomycetes</taxon>
        <taxon>Agaricomycetidae</taxon>
        <taxon>Agaricales</taxon>
        <taxon>Marasmiineae</taxon>
        <taxon>Mycenaceae</taxon>
        <taxon>Mycena</taxon>
    </lineage>
</organism>
<protein>
    <submittedName>
        <fullName evidence="2">POXA3b laccase small subunit</fullName>
    </submittedName>
</protein>
<evidence type="ECO:0000256" key="1">
    <source>
        <dbReference type="SAM" id="SignalP"/>
    </source>
</evidence>
<evidence type="ECO:0000313" key="3">
    <source>
        <dbReference type="Proteomes" id="UP001215598"/>
    </source>
</evidence>
<accession>A0AAD7HG47</accession>
<reference evidence="2" key="1">
    <citation type="submission" date="2023-03" db="EMBL/GenBank/DDBJ databases">
        <title>Massive genome expansion in bonnet fungi (Mycena s.s.) driven by repeated elements and novel gene families across ecological guilds.</title>
        <authorList>
            <consortium name="Lawrence Berkeley National Laboratory"/>
            <person name="Harder C.B."/>
            <person name="Miyauchi S."/>
            <person name="Viragh M."/>
            <person name="Kuo A."/>
            <person name="Thoen E."/>
            <person name="Andreopoulos B."/>
            <person name="Lu D."/>
            <person name="Skrede I."/>
            <person name="Drula E."/>
            <person name="Henrissat B."/>
            <person name="Morin E."/>
            <person name="Kohler A."/>
            <person name="Barry K."/>
            <person name="LaButti K."/>
            <person name="Morin E."/>
            <person name="Salamov A."/>
            <person name="Lipzen A."/>
            <person name="Mereny Z."/>
            <person name="Hegedus B."/>
            <person name="Baldrian P."/>
            <person name="Stursova M."/>
            <person name="Weitz H."/>
            <person name="Taylor A."/>
            <person name="Grigoriev I.V."/>
            <person name="Nagy L.G."/>
            <person name="Martin F."/>
            <person name="Kauserud H."/>
        </authorList>
    </citation>
    <scope>NUCLEOTIDE SEQUENCE</scope>
    <source>
        <strain evidence="2">CBHHK182m</strain>
    </source>
</reference>
<dbReference type="Proteomes" id="UP001215598">
    <property type="component" value="Unassembled WGS sequence"/>
</dbReference>
<dbReference type="EMBL" id="JARKIB010000245">
    <property type="protein sequence ID" value="KAJ7720019.1"/>
    <property type="molecule type" value="Genomic_DNA"/>
</dbReference>
<dbReference type="AlphaFoldDB" id="A0AAD7HG47"/>
<proteinExistence type="predicted"/>
<keyword evidence="1" id="KW-0732">Signal</keyword>
<feature type="chain" id="PRO_5041945175" evidence="1">
    <location>
        <begin position="17"/>
        <end position="184"/>
    </location>
</feature>
<gene>
    <name evidence="2" type="ORF">B0H16DRAFT_1739048</name>
</gene>